<dbReference type="OrthoDB" id="5901526at2"/>
<feature type="domain" description="Outer membrane protein beta-barrel" evidence="2">
    <location>
        <begin position="23"/>
        <end position="186"/>
    </location>
</feature>
<keyword evidence="4" id="KW-1185">Reference proteome</keyword>
<evidence type="ECO:0000256" key="1">
    <source>
        <dbReference type="ARBA" id="ARBA00022729"/>
    </source>
</evidence>
<evidence type="ECO:0000313" key="4">
    <source>
        <dbReference type="Proteomes" id="UP000218890"/>
    </source>
</evidence>
<dbReference type="KEGG" id="hhk:HH1059_12760"/>
<protein>
    <recommendedName>
        <fullName evidence="2">Outer membrane protein beta-barrel domain-containing protein</fullName>
    </recommendedName>
</protein>
<dbReference type="RefSeq" id="WP_096409345.1">
    <property type="nucleotide sequence ID" value="NZ_AP017372.2"/>
</dbReference>
<dbReference type="Pfam" id="PF13505">
    <property type="entry name" value="OMP_b-brl"/>
    <property type="match status" value="1"/>
</dbReference>
<gene>
    <name evidence="3" type="ORF">HH1059_12760</name>
</gene>
<name>A0A0X8X9I4_HALHR</name>
<organism evidence="3 4">
    <name type="scientific">Halorhodospira halochloris</name>
    <name type="common">Ectothiorhodospira halochloris</name>
    <dbReference type="NCBI Taxonomy" id="1052"/>
    <lineage>
        <taxon>Bacteria</taxon>
        <taxon>Pseudomonadati</taxon>
        <taxon>Pseudomonadota</taxon>
        <taxon>Gammaproteobacteria</taxon>
        <taxon>Chromatiales</taxon>
        <taxon>Ectothiorhodospiraceae</taxon>
        <taxon>Halorhodospira</taxon>
    </lineage>
</organism>
<reference evidence="3" key="1">
    <citation type="submission" date="2016-02" db="EMBL/GenBank/DDBJ databases">
        <title>Halorhodospira halochloris DSM-1059 complete genome, version 2.</title>
        <authorList>
            <person name="Tsukatani Y."/>
        </authorList>
    </citation>
    <scope>NUCLEOTIDE SEQUENCE</scope>
    <source>
        <strain evidence="3">DSM 1059</strain>
    </source>
</reference>
<accession>A0A0X8X9I4</accession>
<evidence type="ECO:0000313" key="3">
    <source>
        <dbReference type="EMBL" id="BAU57982.2"/>
    </source>
</evidence>
<evidence type="ECO:0000259" key="2">
    <source>
        <dbReference type="Pfam" id="PF13505"/>
    </source>
</evidence>
<proteinExistence type="predicted"/>
<keyword evidence="1" id="KW-0732">Signal</keyword>
<dbReference type="InterPro" id="IPR011250">
    <property type="entry name" value="OMP/PagP_B-barrel"/>
</dbReference>
<sequence>MSMPIPSSLLRNAAAAGSLIALLALPFTASSAPTMAGSWYMGLQAGMAEIDPDGPGDEWEPWIATGRIGFFPTNQIAFETRLGTGLSDDEANNEDLDLDHLIGTYIVAHALTYQNSFSLYFLGGLTQAEFDLDPGGRESSELELAFGAGLDIYLDNDLALNIEYMRYQNDADGNYDFSSINAGVTWFH</sequence>
<dbReference type="EMBL" id="AP017372">
    <property type="protein sequence ID" value="BAU57982.2"/>
    <property type="molecule type" value="Genomic_DNA"/>
</dbReference>
<dbReference type="Proteomes" id="UP000218890">
    <property type="component" value="Chromosome"/>
</dbReference>
<dbReference type="AlphaFoldDB" id="A0A0X8X9I4"/>
<dbReference type="InterPro" id="IPR027385">
    <property type="entry name" value="Beta-barrel_OMP"/>
</dbReference>
<dbReference type="Gene3D" id="2.40.160.20">
    <property type="match status" value="1"/>
</dbReference>
<dbReference type="SUPFAM" id="SSF56925">
    <property type="entry name" value="OMPA-like"/>
    <property type="match status" value="1"/>
</dbReference>